<dbReference type="GO" id="GO:0016787">
    <property type="term" value="F:hydrolase activity"/>
    <property type="evidence" value="ECO:0007669"/>
    <property type="project" value="UniProtKB-KW"/>
</dbReference>
<proteinExistence type="inferred from homology"/>
<dbReference type="InterPro" id="IPR033116">
    <property type="entry name" value="TRYPSIN_SER"/>
</dbReference>
<dbReference type="InterPro" id="IPR009003">
    <property type="entry name" value="Peptidase_S1_PA"/>
</dbReference>
<keyword evidence="7" id="KW-0472">Membrane</keyword>
<dbReference type="InterPro" id="IPR001314">
    <property type="entry name" value="Peptidase_S1A"/>
</dbReference>
<name>A0ABY8VF06_9CORY</name>
<evidence type="ECO:0000313" key="9">
    <source>
        <dbReference type="EMBL" id="WIM68235.1"/>
    </source>
</evidence>
<evidence type="ECO:0000256" key="3">
    <source>
        <dbReference type="ARBA" id="ARBA00023157"/>
    </source>
</evidence>
<feature type="domain" description="Peptidase S1" evidence="8">
    <location>
        <begin position="241"/>
        <end position="448"/>
    </location>
</feature>
<evidence type="ECO:0000313" key="10">
    <source>
        <dbReference type="Proteomes" id="UP001225598"/>
    </source>
</evidence>
<comment type="catalytic activity">
    <reaction evidence="4">
        <text>Preferential cleavage: Arg-|-Xaa, Lys-|-Xaa.</text>
        <dbReference type="EC" id="3.4.21.4"/>
    </reaction>
</comment>
<evidence type="ECO:0000256" key="7">
    <source>
        <dbReference type="SAM" id="Phobius"/>
    </source>
</evidence>
<evidence type="ECO:0000256" key="6">
    <source>
        <dbReference type="SAM" id="MobiDB-lite"/>
    </source>
</evidence>
<feature type="transmembrane region" description="Helical" evidence="7">
    <location>
        <begin position="143"/>
        <end position="162"/>
    </location>
</feature>
<keyword evidence="2" id="KW-0222">Digestion</keyword>
<sequence length="493" mass="51872">MSFLLLHRAPRWSLRAQAVLTVLLAITGMAVHAYAANAEAWALWLMFVDGPYPLLTWTAYMLIGFIAGQTLLNNERTQIIALIVGFATVVFGVIARGNETLATSGFLDPSPHSGGAIDFLATSSSSIATIAACLVLTRSKPLALALAPLQAFGSMSLTMYILHVLSAGTMLNQPSQPVLPNAALTSIFVGLAFAMAWKLTGLRRGPAEWLMHRLATLGRPKSPASLATAALTLLPTPAYALDNATPTTDPQALETVARIYFNESPADEPDCTGTMVADRWAITARHCIDGLSDTSGILTLGNDGSESDYEFDGAVPAPHGDFALLHTTEPINTSGYPQLSDDVPSQGSGTTYGWSSSGMGGEGTLPQAEFTIDEVADFSLYDGDSTLLTTLKNNATSQPGDSGGPLFVDGKIAGVASVALGGGNEESSNSVAYSPVASQAEWARELISNDEVDSALFASADGADAITDVPWWYALIAFAVMVIVAVPFYRKRG</sequence>
<dbReference type="PROSITE" id="PS50240">
    <property type="entry name" value="TRYPSIN_DOM"/>
    <property type="match status" value="1"/>
</dbReference>
<feature type="transmembrane region" description="Helical" evidence="7">
    <location>
        <begin position="116"/>
        <end position="136"/>
    </location>
</feature>
<feature type="transmembrane region" description="Helical" evidence="7">
    <location>
        <begin position="182"/>
        <end position="202"/>
    </location>
</feature>
<accession>A0ABY8VF06</accession>
<keyword evidence="7" id="KW-0812">Transmembrane</keyword>
<keyword evidence="7" id="KW-1133">Transmembrane helix</keyword>
<evidence type="ECO:0000256" key="4">
    <source>
        <dbReference type="ARBA" id="ARBA00036320"/>
    </source>
</evidence>
<reference evidence="9 10" key="1">
    <citation type="submission" date="2023-05" db="EMBL/GenBank/DDBJ databases">
        <title>Corynebacterium suedekumii sp. nov. and Corynebacterium breve sp. nov. isolated from raw cow's milk.</title>
        <authorList>
            <person name="Baer M.K."/>
            <person name="Mehl L."/>
            <person name="Hellmuth R."/>
            <person name="Marke G."/>
            <person name="Lipski A."/>
        </authorList>
    </citation>
    <scope>NUCLEOTIDE SEQUENCE [LARGE SCALE GENOMIC DNA]</scope>
    <source>
        <strain evidence="9 10">R4</strain>
    </source>
</reference>
<dbReference type="PRINTS" id="PR00722">
    <property type="entry name" value="CHYMOTRYPSIN"/>
</dbReference>
<dbReference type="PROSITE" id="PS00135">
    <property type="entry name" value="TRYPSIN_SER"/>
    <property type="match status" value="1"/>
</dbReference>
<evidence type="ECO:0000256" key="1">
    <source>
        <dbReference type="ARBA" id="ARBA00007664"/>
    </source>
</evidence>
<dbReference type="Gene3D" id="2.40.10.10">
    <property type="entry name" value="Trypsin-like serine proteases"/>
    <property type="match status" value="1"/>
</dbReference>
<dbReference type="RefSeq" id="WP_284825651.1">
    <property type="nucleotide sequence ID" value="NZ_CP126969.1"/>
</dbReference>
<dbReference type="Pfam" id="PF04235">
    <property type="entry name" value="DUF418"/>
    <property type="match status" value="1"/>
</dbReference>
<dbReference type="SUPFAM" id="SSF50494">
    <property type="entry name" value="Trypsin-like serine proteases"/>
    <property type="match status" value="1"/>
</dbReference>
<evidence type="ECO:0000256" key="2">
    <source>
        <dbReference type="ARBA" id="ARBA00022757"/>
    </source>
</evidence>
<dbReference type="Proteomes" id="UP001225598">
    <property type="component" value="Chromosome"/>
</dbReference>
<dbReference type="EC" id="3.4.21.4" evidence="5"/>
<evidence type="ECO:0000259" key="8">
    <source>
        <dbReference type="PROSITE" id="PS50240"/>
    </source>
</evidence>
<feature type="compositionally biased region" description="Low complexity" evidence="6">
    <location>
        <begin position="345"/>
        <end position="357"/>
    </location>
</feature>
<dbReference type="PANTHER" id="PTHR24276:SF97">
    <property type="entry name" value="GH13245P2-RELATED"/>
    <property type="match status" value="1"/>
</dbReference>
<feature type="region of interest" description="Disordered" evidence="6">
    <location>
        <begin position="335"/>
        <end position="359"/>
    </location>
</feature>
<comment type="similarity">
    <text evidence="1">Belongs to the peptidase S1 family.</text>
</comment>
<dbReference type="InterPro" id="IPR001254">
    <property type="entry name" value="Trypsin_dom"/>
</dbReference>
<feature type="transmembrane region" description="Helical" evidence="7">
    <location>
        <begin position="54"/>
        <end position="72"/>
    </location>
</feature>
<dbReference type="PANTHER" id="PTHR24276">
    <property type="entry name" value="POLYSERASE-RELATED"/>
    <property type="match status" value="1"/>
</dbReference>
<dbReference type="InterPro" id="IPR007349">
    <property type="entry name" value="DUF418"/>
</dbReference>
<organism evidence="9 10">
    <name type="scientific">Corynebacterium breve</name>
    <dbReference type="NCBI Taxonomy" id="3049799"/>
    <lineage>
        <taxon>Bacteria</taxon>
        <taxon>Bacillati</taxon>
        <taxon>Actinomycetota</taxon>
        <taxon>Actinomycetes</taxon>
        <taxon>Mycobacteriales</taxon>
        <taxon>Corynebacteriaceae</taxon>
        <taxon>Corynebacterium</taxon>
    </lineage>
</organism>
<keyword evidence="10" id="KW-1185">Reference proteome</keyword>
<protein>
    <recommendedName>
        <fullName evidence="5">trypsin</fullName>
        <ecNumber evidence="5">3.4.21.4</ecNumber>
    </recommendedName>
</protein>
<dbReference type="InterPro" id="IPR043504">
    <property type="entry name" value="Peptidase_S1_PA_chymotrypsin"/>
</dbReference>
<gene>
    <name evidence="9" type="ORF">QP027_02200</name>
</gene>
<keyword evidence="3" id="KW-1015">Disulfide bond</keyword>
<keyword evidence="9" id="KW-0378">Hydrolase</keyword>
<dbReference type="InterPro" id="IPR050430">
    <property type="entry name" value="Peptidase_S1"/>
</dbReference>
<dbReference type="EMBL" id="CP126969">
    <property type="protein sequence ID" value="WIM68235.1"/>
    <property type="molecule type" value="Genomic_DNA"/>
</dbReference>
<dbReference type="Pfam" id="PF00089">
    <property type="entry name" value="Trypsin"/>
    <property type="match status" value="1"/>
</dbReference>
<feature type="transmembrane region" description="Helical" evidence="7">
    <location>
        <begin position="471"/>
        <end position="489"/>
    </location>
</feature>
<feature type="transmembrane region" description="Helical" evidence="7">
    <location>
        <begin position="79"/>
        <end position="96"/>
    </location>
</feature>
<evidence type="ECO:0000256" key="5">
    <source>
        <dbReference type="ARBA" id="ARBA00038868"/>
    </source>
</evidence>
<dbReference type="SMART" id="SM00020">
    <property type="entry name" value="Tryp_SPc"/>
    <property type="match status" value="1"/>
</dbReference>